<reference evidence="5" key="1">
    <citation type="journal article" date="2014" name="Genome Announc.">
        <title>Draft genome sequence of Weissella oryzae SG25T, isolated from fermented rice grains.</title>
        <authorList>
            <person name="Tanizawa Y."/>
            <person name="Fujisawa T."/>
            <person name="Mochizuki T."/>
            <person name="Kaminuma E."/>
            <person name="Suzuki Y."/>
            <person name="Nakamura Y."/>
            <person name="Tohno M."/>
        </authorList>
    </citation>
    <scope>NUCLEOTIDE SEQUENCE [LARGE SCALE GENOMIC DNA]</scope>
    <source>
        <strain evidence="5">DSM 25784 / JCM 18191 / LMG 30913 / SG25</strain>
    </source>
</reference>
<feature type="compositionally biased region" description="Basic and acidic residues" evidence="1">
    <location>
        <begin position="501"/>
        <end position="511"/>
    </location>
</feature>
<dbReference type="eggNOG" id="COG5644">
    <property type="taxonomic scope" value="Bacteria"/>
</dbReference>
<feature type="transmembrane region" description="Helical" evidence="2">
    <location>
        <begin position="384"/>
        <end position="408"/>
    </location>
</feature>
<proteinExistence type="predicted"/>
<dbReference type="STRING" id="1329250.WOSG25_190150"/>
<keyword evidence="2" id="KW-1133">Transmembrane helix</keyword>
<evidence type="ECO:0000313" key="4">
    <source>
        <dbReference type="EMBL" id="GAK31907.1"/>
    </source>
</evidence>
<feature type="chain" id="PRO_5001659669" evidence="3">
    <location>
        <begin position="28"/>
        <end position="615"/>
    </location>
</feature>
<feature type="region of interest" description="Disordered" evidence="1">
    <location>
        <begin position="487"/>
        <end position="615"/>
    </location>
</feature>
<feature type="compositionally biased region" description="Basic and acidic residues" evidence="1">
    <location>
        <begin position="593"/>
        <end position="615"/>
    </location>
</feature>
<keyword evidence="3" id="KW-0732">Signal</keyword>
<feature type="region of interest" description="Disordered" evidence="1">
    <location>
        <begin position="41"/>
        <end position="62"/>
    </location>
</feature>
<feature type="transmembrane region" description="Helical" evidence="2">
    <location>
        <begin position="351"/>
        <end position="372"/>
    </location>
</feature>
<feature type="compositionally biased region" description="Low complexity" evidence="1">
    <location>
        <begin position="47"/>
        <end position="60"/>
    </location>
</feature>
<dbReference type="AlphaFoldDB" id="A0A069CX02"/>
<feature type="signal peptide" evidence="3">
    <location>
        <begin position="1"/>
        <end position="27"/>
    </location>
</feature>
<feature type="transmembrane region" description="Helical" evidence="2">
    <location>
        <begin position="323"/>
        <end position="345"/>
    </location>
</feature>
<evidence type="ECO:0000256" key="3">
    <source>
        <dbReference type="SAM" id="SignalP"/>
    </source>
</evidence>
<dbReference type="NCBIfam" id="NF046089">
    <property type="entry name" value="CD3337_EF1877"/>
    <property type="match status" value="1"/>
</dbReference>
<keyword evidence="2" id="KW-0472">Membrane</keyword>
<sequence>MKILNRCLGVITILITSIFLLQSSVYADDADPFASSGKTQTIGNIDSNGGKNSKFNNNENTNKKDLQQVKSEDKGLNKDEVLKHLNNQDIDYINAKLISNYIPYYQKPADSFDFSTLTAHTLANLFTSLNHDIVYAVFDKAFSLLFDLTNVQNSTNDLYTETGTFNSAFFKNKAFKELLYLAFAAGVVTVFIKQIKDRGGIKILLISLACFVLGSAWIAGGGTVLKKINNLTSTAEVTAFQATNSTSNVIQVSNFQQTIRYQYFKQTIERPFYEENFNTTENKDINTKKVGDPIDFIRGAIDNNSEDVPDKNPNMNKDGKKSWYQFIVAFVSPTMSAAYGVPLFAIGVVNVALQFASVMLYFFAPFAVLMSLFPRFALSGIKTVMGAIFILFGKVFLILGIVLLNWVQGFTDHLVPPTDNGGAILNALLYITFLYLVWRNKGRIFGMLTGSSVAERVADKVHVRKPYEEMKQSYGKAKDMFVNGRTHAKNTRNNYQKAKNWTKDKFGKGNNEEPPTQQSRERNSDPEEVKNSEHLRQQARNRDRNFGNNKSIERQPTMPNNQTNEYSGHTEAGEVEKAKQKRQAARSFVLQKQEYDGKNVQRDESKRNRMGRDEV</sequence>
<evidence type="ECO:0000256" key="1">
    <source>
        <dbReference type="SAM" id="MobiDB-lite"/>
    </source>
</evidence>
<feature type="compositionally biased region" description="Polar residues" evidence="1">
    <location>
        <begin position="557"/>
        <end position="567"/>
    </location>
</feature>
<evidence type="ECO:0000256" key="2">
    <source>
        <dbReference type="SAM" id="Phobius"/>
    </source>
</evidence>
<evidence type="ECO:0000313" key="5">
    <source>
        <dbReference type="Proteomes" id="UP000030643"/>
    </source>
</evidence>
<dbReference type="EMBL" id="DF820502">
    <property type="protein sequence ID" value="GAK31907.1"/>
    <property type="molecule type" value="Genomic_DNA"/>
</dbReference>
<keyword evidence="5" id="KW-1185">Reference proteome</keyword>
<accession>A0A069CX02</accession>
<name>A0A069CX02_WEIOS</name>
<feature type="transmembrane region" description="Helical" evidence="2">
    <location>
        <begin position="420"/>
        <end position="438"/>
    </location>
</feature>
<feature type="compositionally biased region" description="Basic and acidic residues" evidence="1">
    <location>
        <begin position="519"/>
        <end position="545"/>
    </location>
</feature>
<dbReference type="InterPro" id="IPR058112">
    <property type="entry name" value="CD3337_EF1877-like"/>
</dbReference>
<dbReference type="OrthoDB" id="2173484at2"/>
<gene>
    <name evidence="4" type="ORF">WOSG25_190150</name>
</gene>
<dbReference type="Proteomes" id="UP000030643">
    <property type="component" value="Unassembled WGS sequence"/>
</dbReference>
<feature type="transmembrane region" description="Helical" evidence="2">
    <location>
        <begin position="203"/>
        <end position="225"/>
    </location>
</feature>
<organism evidence="4 5">
    <name type="scientific">Weissella oryzae (strain DSM 25784 / JCM 18191 / LMG 30913 / SG25)</name>
    <dbReference type="NCBI Taxonomy" id="1329250"/>
    <lineage>
        <taxon>Bacteria</taxon>
        <taxon>Bacillati</taxon>
        <taxon>Bacillota</taxon>
        <taxon>Bacilli</taxon>
        <taxon>Lactobacillales</taxon>
        <taxon>Lactobacillaceae</taxon>
        <taxon>Weissella</taxon>
    </lineage>
</organism>
<keyword evidence="2" id="KW-0812">Transmembrane</keyword>
<protein>
    <submittedName>
        <fullName evidence="4">ABC-type antimicrobial peptide transport system, permease component</fullName>
    </submittedName>
</protein>
<dbReference type="RefSeq" id="WP_145912377.1">
    <property type="nucleotide sequence ID" value="NZ_DF820502.1"/>
</dbReference>